<dbReference type="KEGG" id="tcx:Tcr_0507"/>
<proteinExistence type="inferred from homology"/>
<organism evidence="5">
    <name type="scientific">Hydrogenovibrio crunogenus (strain DSM 25203 / XCL-2)</name>
    <name type="common">Thiomicrospira crunogena</name>
    <dbReference type="NCBI Taxonomy" id="317025"/>
    <lineage>
        <taxon>Bacteria</taxon>
        <taxon>Pseudomonadati</taxon>
        <taxon>Pseudomonadota</taxon>
        <taxon>Gammaproteobacteria</taxon>
        <taxon>Thiotrichales</taxon>
        <taxon>Piscirickettsiaceae</taxon>
        <taxon>Hydrogenovibrio</taxon>
    </lineage>
</organism>
<evidence type="ECO:0000256" key="4">
    <source>
        <dbReference type="RuleBase" id="RU004046"/>
    </source>
</evidence>
<dbReference type="eggNOG" id="COG0837">
    <property type="taxonomic scope" value="Bacteria"/>
</dbReference>
<dbReference type="PANTHER" id="PTHR47363:SF1">
    <property type="entry name" value="GLUCOKINASE"/>
    <property type="match status" value="1"/>
</dbReference>
<dbReference type="AlphaFoldDB" id="Q31IC0"/>
<keyword evidence="3" id="KW-0547">Nucleotide-binding</keyword>
<reference evidence="5" key="1">
    <citation type="submission" date="2006-07" db="EMBL/GenBank/DDBJ databases">
        <title>Complete sequence of Thiomicrospira crunogena XCL-2.</title>
        <authorList>
            <consortium name="US DOE Joint Genome Institute"/>
            <person name="Copeland A."/>
            <person name="Lucas S."/>
            <person name="Lapidus A."/>
            <person name="Barry K."/>
            <person name="Detter J.C."/>
            <person name="Glavina del Rio T."/>
            <person name="Hammon N."/>
            <person name="Israni S."/>
            <person name="Dalin E."/>
            <person name="Tice H."/>
            <person name="Pitluck S."/>
            <person name="Chain P."/>
            <person name="Malfatti S."/>
            <person name="Shin M."/>
            <person name="Vergez L."/>
            <person name="Schmutz J."/>
            <person name="Larimer F."/>
            <person name="Land M."/>
            <person name="Hauser L."/>
            <person name="Kyrpides N."/>
            <person name="Lykidis A."/>
            <person name="Scott K.M."/>
            <person name="Sievert S."/>
            <person name="Kerfeld C."/>
            <person name="Freyermuth S."/>
            <person name="Dobrinski K."/>
            <person name="Boller A."/>
            <person name="Fitzpatrick K."/>
            <person name="Thoma P."/>
            <person name="Moore J."/>
            <person name="Richardson P."/>
        </authorList>
    </citation>
    <scope>NUCLEOTIDE SEQUENCE</scope>
    <source>
        <strain evidence="5">XCL-2</strain>
    </source>
</reference>
<protein>
    <recommendedName>
        <fullName evidence="3">Glucokinase</fullName>
        <ecNumber evidence="3">2.7.1.2</ecNumber>
    </recommendedName>
    <alternativeName>
        <fullName evidence="3">Glucose kinase</fullName>
    </alternativeName>
</protein>
<dbReference type="InterPro" id="IPR003836">
    <property type="entry name" value="Glucokinase"/>
</dbReference>
<comment type="caution">
    <text evidence="3">Lacks conserved residue(s) required for the propagation of feature annotation.</text>
</comment>
<dbReference type="InterPro" id="IPR043129">
    <property type="entry name" value="ATPase_NBD"/>
</dbReference>
<dbReference type="Pfam" id="PF02685">
    <property type="entry name" value="Glucokinase"/>
    <property type="match status" value="1"/>
</dbReference>
<dbReference type="GO" id="GO:0005524">
    <property type="term" value="F:ATP binding"/>
    <property type="evidence" value="ECO:0007669"/>
    <property type="project" value="UniProtKB-UniRule"/>
</dbReference>
<keyword evidence="3" id="KW-0963">Cytoplasm</keyword>
<dbReference type="Gene3D" id="3.30.420.40">
    <property type="match status" value="1"/>
</dbReference>
<dbReference type="STRING" id="317025.Tcr_0507"/>
<dbReference type="OrthoDB" id="9800595at2"/>
<evidence type="ECO:0000256" key="2">
    <source>
        <dbReference type="ARBA" id="ARBA00022777"/>
    </source>
</evidence>
<comment type="similarity">
    <text evidence="3 4">Belongs to the bacterial glucokinase family.</text>
</comment>
<keyword evidence="3" id="KW-0324">Glycolysis</keyword>
<dbReference type="SUPFAM" id="SSF53067">
    <property type="entry name" value="Actin-like ATPase domain"/>
    <property type="match status" value="1"/>
</dbReference>
<evidence type="ECO:0000256" key="1">
    <source>
        <dbReference type="ARBA" id="ARBA00022679"/>
    </source>
</evidence>
<dbReference type="GO" id="GO:0006096">
    <property type="term" value="P:glycolytic process"/>
    <property type="evidence" value="ECO:0007669"/>
    <property type="project" value="UniProtKB-UniRule"/>
</dbReference>
<dbReference type="CDD" id="cd24008">
    <property type="entry name" value="ASKHA_NBD_GLK"/>
    <property type="match status" value="1"/>
</dbReference>
<dbReference type="GO" id="GO:0005737">
    <property type="term" value="C:cytoplasm"/>
    <property type="evidence" value="ECO:0007669"/>
    <property type="project" value="UniProtKB-SubCell"/>
</dbReference>
<keyword evidence="1 3" id="KW-0808">Transferase</keyword>
<comment type="subcellular location">
    <subcellularLocation>
        <location evidence="3">Cytoplasm</location>
    </subcellularLocation>
</comment>
<keyword evidence="2 3" id="KW-0418">Kinase</keyword>
<sequence length="320" mass="35418">MSFILAGDVGATKVLLQAYHQGEQRLLAEKRYLSADFFSLTLLVQHFQNEFDLPYFTAACFGVPGPVVGQQVRLTNLPWVIRADELAQTCQIDQVEILNDFYAAALGIDELTESDLICLQDGEYERLGNRLVIGAGSGLGVAPVKNCQGAFIPQPSEGGHMDFAPLNGHQIQILTWLQQKWPHVSYERLLSGEGLETLYFFYNIQSHGHGKKSVTAAQIYQEAINGEKIACQTLDTFVQIYGAFTGNAALIWEAKAGIFIAGGIAPKIKDWILKPLFMEAFLSKGRMRKVVETFPIYLVMNEKVGLLGAMRRAQAINGDQ</sequence>
<dbReference type="HAMAP" id="MF_00524">
    <property type="entry name" value="Glucokinase"/>
    <property type="match status" value="1"/>
</dbReference>
<name>Q31IC0_HYDCU</name>
<dbReference type="PANTHER" id="PTHR47363">
    <property type="entry name" value="GLUCOKINASE"/>
    <property type="match status" value="1"/>
</dbReference>
<accession>Q31IC0</accession>
<evidence type="ECO:0000256" key="3">
    <source>
        <dbReference type="HAMAP-Rule" id="MF_00524"/>
    </source>
</evidence>
<gene>
    <name evidence="3" type="primary">glk</name>
    <name evidence="5" type="ordered locus">Tcr_0507</name>
</gene>
<evidence type="ECO:0000313" key="5">
    <source>
        <dbReference type="EMBL" id="ABB41103.1"/>
    </source>
</evidence>
<dbReference type="GO" id="GO:0005536">
    <property type="term" value="F:D-glucose binding"/>
    <property type="evidence" value="ECO:0007669"/>
    <property type="project" value="InterPro"/>
</dbReference>
<dbReference type="Gene3D" id="3.40.367.20">
    <property type="match status" value="1"/>
</dbReference>
<dbReference type="NCBIfam" id="TIGR00749">
    <property type="entry name" value="glk"/>
    <property type="match status" value="1"/>
</dbReference>
<keyword evidence="3" id="KW-0067">ATP-binding</keyword>
<dbReference type="EMBL" id="CP000109">
    <property type="protein sequence ID" value="ABB41103.1"/>
    <property type="molecule type" value="Genomic_DNA"/>
</dbReference>
<dbReference type="EC" id="2.7.1.2" evidence="3"/>
<dbReference type="GO" id="GO:0004340">
    <property type="term" value="F:glucokinase activity"/>
    <property type="evidence" value="ECO:0007669"/>
    <property type="project" value="UniProtKB-UniRule"/>
</dbReference>
<dbReference type="HOGENOM" id="CLU_042582_0_0_6"/>
<comment type="catalytic activity">
    <reaction evidence="3">
        <text>D-glucose + ATP = D-glucose 6-phosphate + ADP + H(+)</text>
        <dbReference type="Rhea" id="RHEA:17825"/>
        <dbReference type="ChEBI" id="CHEBI:4167"/>
        <dbReference type="ChEBI" id="CHEBI:15378"/>
        <dbReference type="ChEBI" id="CHEBI:30616"/>
        <dbReference type="ChEBI" id="CHEBI:61548"/>
        <dbReference type="ChEBI" id="CHEBI:456216"/>
        <dbReference type="EC" id="2.7.1.2"/>
    </reaction>
</comment>